<dbReference type="PANTHER" id="PTHR11926:SF1392">
    <property type="entry name" value="GLYCOSYLTRANSFERASE"/>
    <property type="match status" value="1"/>
</dbReference>
<gene>
    <name evidence="5" type="ORF">DCAR_0831941</name>
</gene>
<evidence type="ECO:0000313" key="6">
    <source>
        <dbReference type="Proteomes" id="UP000077755"/>
    </source>
</evidence>
<dbReference type="CDD" id="cd03784">
    <property type="entry name" value="GT1_Gtf-like"/>
    <property type="match status" value="1"/>
</dbReference>
<dbReference type="InterPro" id="IPR002213">
    <property type="entry name" value="UDP_glucos_trans"/>
</dbReference>
<keyword evidence="3" id="KW-0808">Transferase</keyword>
<comment type="similarity">
    <text evidence="2">Belongs to the UDP-glycosyltransferase family.</text>
</comment>
<dbReference type="GO" id="GO:0080044">
    <property type="term" value="F:quercetin 7-O-glucosyltransferase activity"/>
    <property type="evidence" value="ECO:0007669"/>
    <property type="project" value="TreeGrafter"/>
</dbReference>
<evidence type="ECO:0000313" key="5">
    <source>
        <dbReference type="EMBL" id="WOH12437.1"/>
    </source>
</evidence>
<reference evidence="5" key="1">
    <citation type="journal article" date="2016" name="Nat. Genet.">
        <title>A high-quality carrot genome assembly provides new insights into carotenoid accumulation and asterid genome evolution.</title>
        <authorList>
            <person name="Iorizzo M."/>
            <person name="Ellison S."/>
            <person name="Senalik D."/>
            <person name="Zeng P."/>
            <person name="Satapoomin P."/>
            <person name="Huang J."/>
            <person name="Bowman M."/>
            <person name="Iovene M."/>
            <person name="Sanseverino W."/>
            <person name="Cavagnaro P."/>
            <person name="Yildiz M."/>
            <person name="Macko-Podgorni A."/>
            <person name="Moranska E."/>
            <person name="Grzebelus E."/>
            <person name="Grzebelus D."/>
            <person name="Ashrafi H."/>
            <person name="Zheng Z."/>
            <person name="Cheng S."/>
            <person name="Spooner D."/>
            <person name="Van Deynze A."/>
            <person name="Simon P."/>
        </authorList>
    </citation>
    <scope>NUCLEOTIDE SEQUENCE</scope>
    <source>
        <tissue evidence="5">Leaf</tissue>
    </source>
</reference>
<evidence type="ECO:0000256" key="2">
    <source>
        <dbReference type="ARBA" id="ARBA00009995"/>
    </source>
</evidence>
<dbReference type="FunFam" id="3.40.50.2000:FF:000040">
    <property type="entry name" value="UDP-glycosyltransferase 76C1"/>
    <property type="match status" value="1"/>
</dbReference>
<accession>A0AAF0XSC7</accession>
<dbReference type="AlphaFoldDB" id="A0AAF0XSC7"/>
<organism evidence="5 6">
    <name type="scientific">Daucus carota subsp. sativus</name>
    <name type="common">Carrot</name>
    <dbReference type="NCBI Taxonomy" id="79200"/>
    <lineage>
        <taxon>Eukaryota</taxon>
        <taxon>Viridiplantae</taxon>
        <taxon>Streptophyta</taxon>
        <taxon>Embryophyta</taxon>
        <taxon>Tracheophyta</taxon>
        <taxon>Spermatophyta</taxon>
        <taxon>Magnoliopsida</taxon>
        <taxon>eudicotyledons</taxon>
        <taxon>Gunneridae</taxon>
        <taxon>Pentapetalae</taxon>
        <taxon>asterids</taxon>
        <taxon>campanulids</taxon>
        <taxon>Apiales</taxon>
        <taxon>Apiaceae</taxon>
        <taxon>Apioideae</taxon>
        <taxon>Scandiceae</taxon>
        <taxon>Daucinae</taxon>
        <taxon>Daucus</taxon>
        <taxon>Daucus sect. Daucus</taxon>
    </lineage>
</organism>
<protein>
    <recommendedName>
        <fullName evidence="7">Glycosyltransferase</fullName>
    </recommendedName>
</protein>
<dbReference type="Proteomes" id="UP000077755">
    <property type="component" value="Chromosome 8"/>
</dbReference>
<evidence type="ECO:0000256" key="3">
    <source>
        <dbReference type="ARBA" id="ARBA00022679"/>
    </source>
</evidence>
<comment type="pathway">
    <text evidence="1">Secondary metabolite biosynthesis; terpenoid biosynthesis.</text>
</comment>
<keyword evidence="4" id="KW-0414">Isoprene biosynthesis</keyword>
<proteinExistence type="inferred from homology"/>
<dbReference type="Pfam" id="PF00201">
    <property type="entry name" value="UDPGT"/>
    <property type="match status" value="1"/>
</dbReference>
<reference evidence="5" key="2">
    <citation type="submission" date="2022-03" db="EMBL/GenBank/DDBJ databases">
        <title>Draft title - Genomic analysis of global carrot germplasm unveils the trajectory of domestication and the origin of high carotenoid orange carrot.</title>
        <authorList>
            <person name="Iorizzo M."/>
            <person name="Ellison S."/>
            <person name="Senalik D."/>
            <person name="Macko-Podgorni A."/>
            <person name="Grzebelus D."/>
            <person name="Bostan H."/>
            <person name="Rolling W."/>
            <person name="Curaba J."/>
            <person name="Simon P."/>
        </authorList>
    </citation>
    <scope>NUCLEOTIDE SEQUENCE</scope>
    <source>
        <tissue evidence="5">Leaf</tissue>
    </source>
</reference>
<evidence type="ECO:0000256" key="1">
    <source>
        <dbReference type="ARBA" id="ARBA00004721"/>
    </source>
</evidence>
<evidence type="ECO:0008006" key="7">
    <source>
        <dbReference type="Google" id="ProtNLM"/>
    </source>
</evidence>
<evidence type="ECO:0000256" key="4">
    <source>
        <dbReference type="ARBA" id="ARBA00023229"/>
    </source>
</evidence>
<dbReference type="PANTHER" id="PTHR11926">
    <property type="entry name" value="GLUCOSYL/GLUCURONOSYL TRANSFERASES"/>
    <property type="match status" value="1"/>
</dbReference>
<sequence>MAEQTNMYPHVLIFPMPVQGHINSMFKLTELLCIANIHATYLLTVETHARLLANTNVVSSYTKYPGFRFQTLPESVSGGNAESKDFIHNLYESMKTAKGFLRDLVISEGLKKPVTCIIADGVMRFTLDVGEEIGVPVMYFRTISACSFWSYFCMNKLIEAGDCPFKGDDMDLPIKSVPGMESFLRQRDLPKMFRVADRNDRSFQMMFTETQQTVRAQALILNTFEDLEGPILSQIHTRIPNIYTIGPLHAHLKVHTELETESTTLSQSNSLWEEDRSCIKWLEDQPMKSVIYVSFGSLAMVTKEQLMEFWHGLVNSGHRFLWVIRPDSITGAEGSQEIPAELEEGTKARGHMVNWAPQEEVLAHPAIGGFLTHSGWNSTLENICEGVPMICWPYFADQQINSRFVGEVWKIGLDIKDTCDRCTIEKSVKDLMGDRKEEFAKSAKEMATLASKAVNEGGSSRSNLNRLIEDIQSMCVQSQQAKTPIS</sequence>
<dbReference type="KEGG" id="dcr:108198713"/>
<dbReference type="GO" id="GO:0008299">
    <property type="term" value="P:isoprenoid biosynthetic process"/>
    <property type="evidence" value="ECO:0007669"/>
    <property type="project" value="UniProtKB-KW"/>
</dbReference>
<dbReference type="GO" id="GO:0080043">
    <property type="term" value="F:quercetin 3-O-glucosyltransferase activity"/>
    <property type="evidence" value="ECO:0007669"/>
    <property type="project" value="TreeGrafter"/>
</dbReference>
<dbReference type="EMBL" id="CP093350">
    <property type="protein sequence ID" value="WOH12437.1"/>
    <property type="molecule type" value="Genomic_DNA"/>
</dbReference>
<keyword evidence="6" id="KW-1185">Reference proteome</keyword>
<dbReference type="Gene3D" id="3.40.50.2000">
    <property type="entry name" value="Glycogen Phosphorylase B"/>
    <property type="match status" value="2"/>
</dbReference>
<dbReference type="SUPFAM" id="SSF53756">
    <property type="entry name" value="UDP-Glycosyltransferase/glycogen phosphorylase"/>
    <property type="match status" value="1"/>
</dbReference>
<name>A0AAF0XSC7_DAUCS</name>